<dbReference type="InterPro" id="IPR005151">
    <property type="entry name" value="Tail-specific_protease"/>
</dbReference>
<keyword evidence="4" id="KW-0720">Serine protease</keyword>
<feature type="transmembrane region" description="Helical" evidence="5">
    <location>
        <begin position="50"/>
        <end position="73"/>
    </location>
</feature>
<evidence type="ECO:0000313" key="7">
    <source>
        <dbReference type="EMBL" id="WIA11795.1"/>
    </source>
</evidence>
<dbReference type="NCBIfam" id="TIGR00225">
    <property type="entry name" value="prc"/>
    <property type="match status" value="1"/>
</dbReference>
<keyword evidence="8" id="KW-1185">Reference proteome</keyword>
<dbReference type="SMART" id="SM00228">
    <property type="entry name" value="PDZ"/>
    <property type="match status" value="1"/>
</dbReference>
<dbReference type="Pfam" id="PF03572">
    <property type="entry name" value="Peptidase_S41"/>
    <property type="match status" value="1"/>
</dbReference>
<keyword evidence="2" id="KW-0645">Protease</keyword>
<dbReference type="CDD" id="cd07560">
    <property type="entry name" value="Peptidase_S41_CPP"/>
    <property type="match status" value="1"/>
</dbReference>
<dbReference type="Pfam" id="PF17820">
    <property type="entry name" value="PDZ_6"/>
    <property type="match status" value="1"/>
</dbReference>
<keyword evidence="5" id="KW-0812">Transmembrane</keyword>
<dbReference type="Gene3D" id="3.30.750.44">
    <property type="match status" value="1"/>
</dbReference>
<keyword evidence="3" id="KW-0378">Hydrolase</keyword>
<evidence type="ECO:0000256" key="3">
    <source>
        <dbReference type="ARBA" id="ARBA00022801"/>
    </source>
</evidence>
<dbReference type="PANTHER" id="PTHR32060">
    <property type="entry name" value="TAIL-SPECIFIC PROTEASE"/>
    <property type="match status" value="1"/>
</dbReference>
<dbReference type="EMBL" id="CP126210">
    <property type="protein sequence ID" value="WIA11795.1"/>
    <property type="molecule type" value="Genomic_DNA"/>
</dbReference>
<feature type="domain" description="PDZ" evidence="6">
    <location>
        <begin position="149"/>
        <end position="220"/>
    </location>
</feature>
<protein>
    <recommendedName>
        <fullName evidence="6">PDZ domain-containing protein</fullName>
    </recommendedName>
</protein>
<dbReference type="InterPro" id="IPR001478">
    <property type="entry name" value="PDZ"/>
</dbReference>
<evidence type="ECO:0000259" key="6">
    <source>
        <dbReference type="PROSITE" id="PS50106"/>
    </source>
</evidence>
<sequence length="464" mass="48662">MHSRTNCLQTSVRAQQPHFRPFTAAKTSRQRCSSTAAAARRDQGQEQQPWIQVGLGLAAAATAVAVCLGSAALPAQAVTSEQLLFLEAWRAVDRAYVDKSFNGQSWFKLRETYLKKEPMDRRAQTYDAIRKLLAVLDDPFTRFLEPSRLAALRRGTAGSVTGVGLEITYDGGSGKDVVVLTPAPGGPAEKAGARAGDVIVTVDGTPVKGLSLYDVSDLLQGEADSQVEVVLHAPGAPSNTRTLQLTRQKVTINPVTFTTCSNVAAAALPPGAAKQQLGYVRLATFNSNTTAAAQQAFTELSKQGVAGLVLDIRNNGGGLFPAGVNVARMLVDRGDLVLIADSQGIRDIYSADGNSIDSATPLVALVNRGTASASEVLAGALKDSKRGLIAGERTFGKGLIQTVVDLSDGSGVAVTVARYQTPAGVDINKIGVSPDVQLDPEVLPTDLEGVCRVLGSDAAPRLFG</sequence>
<dbReference type="Proteomes" id="UP001244341">
    <property type="component" value="Chromosome 3b"/>
</dbReference>
<reference evidence="7 8" key="1">
    <citation type="submission" date="2023-05" db="EMBL/GenBank/DDBJ databases">
        <title>A 100% complete, gapless, phased diploid assembly of the Scenedesmus obliquus UTEX 3031 genome.</title>
        <authorList>
            <person name="Biondi T.C."/>
            <person name="Hanschen E.R."/>
            <person name="Kwon T."/>
            <person name="Eng W."/>
            <person name="Kruse C.P.S."/>
            <person name="Koehler S.I."/>
            <person name="Kunde Y."/>
            <person name="Gleasner C.D."/>
            <person name="You Mak K.T."/>
            <person name="Polle J."/>
            <person name="Hovde B.T."/>
            <person name="Starkenburg S.R."/>
        </authorList>
    </citation>
    <scope>NUCLEOTIDE SEQUENCE [LARGE SCALE GENOMIC DNA]</scope>
    <source>
        <strain evidence="7 8">DOE0152z</strain>
    </source>
</reference>
<accession>A0ABY8TS34</accession>
<evidence type="ECO:0000256" key="1">
    <source>
        <dbReference type="ARBA" id="ARBA00009179"/>
    </source>
</evidence>
<keyword evidence="5" id="KW-1133">Transmembrane helix</keyword>
<dbReference type="CDD" id="cd06782">
    <property type="entry name" value="cpPDZ_CPP-like"/>
    <property type="match status" value="1"/>
</dbReference>
<name>A0ABY8TS34_TETOB</name>
<dbReference type="InterPro" id="IPR036034">
    <property type="entry name" value="PDZ_sf"/>
</dbReference>
<proteinExistence type="inferred from homology"/>
<dbReference type="SUPFAM" id="SSF52096">
    <property type="entry name" value="ClpP/crotonase"/>
    <property type="match status" value="1"/>
</dbReference>
<dbReference type="SMART" id="SM00245">
    <property type="entry name" value="TSPc"/>
    <property type="match status" value="1"/>
</dbReference>
<evidence type="ECO:0000256" key="2">
    <source>
        <dbReference type="ARBA" id="ARBA00022670"/>
    </source>
</evidence>
<comment type="similarity">
    <text evidence="1">Belongs to the peptidase S41A family.</text>
</comment>
<dbReference type="InterPro" id="IPR041489">
    <property type="entry name" value="PDZ_6"/>
</dbReference>
<dbReference type="Gene3D" id="2.30.42.10">
    <property type="match status" value="1"/>
</dbReference>
<dbReference type="InterPro" id="IPR029045">
    <property type="entry name" value="ClpP/crotonase-like_dom_sf"/>
</dbReference>
<dbReference type="InterPro" id="IPR004447">
    <property type="entry name" value="Peptidase_S41A"/>
</dbReference>
<dbReference type="Gene3D" id="3.90.226.10">
    <property type="entry name" value="2-enoyl-CoA Hydratase, Chain A, domain 1"/>
    <property type="match status" value="1"/>
</dbReference>
<organism evidence="7 8">
    <name type="scientific">Tetradesmus obliquus</name>
    <name type="common">Green alga</name>
    <name type="synonym">Acutodesmus obliquus</name>
    <dbReference type="NCBI Taxonomy" id="3088"/>
    <lineage>
        <taxon>Eukaryota</taxon>
        <taxon>Viridiplantae</taxon>
        <taxon>Chlorophyta</taxon>
        <taxon>core chlorophytes</taxon>
        <taxon>Chlorophyceae</taxon>
        <taxon>CS clade</taxon>
        <taxon>Sphaeropleales</taxon>
        <taxon>Scenedesmaceae</taxon>
        <taxon>Tetradesmus</taxon>
    </lineage>
</organism>
<dbReference type="SUPFAM" id="SSF50156">
    <property type="entry name" value="PDZ domain-like"/>
    <property type="match status" value="1"/>
</dbReference>
<dbReference type="PROSITE" id="PS50106">
    <property type="entry name" value="PDZ"/>
    <property type="match status" value="1"/>
</dbReference>
<evidence type="ECO:0000256" key="5">
    <source>
        <dbReference type="SAM" id="Phobius"/>
    </source>
</evidence>
<evidence type="ECO:0000256" key="4">
    <source>
        <dbReference type="ARBA" id="ARBA00022825"/>
    </source>
</evidence>
<keyword evidence="5" id="KW-0472">Membrane</keyword>
<evidence type="ECO:0000313" key="8">
    <source>
        <dbReference type="Proteomes" id="UP001244341"/>
    </source>
</evidence>
<dbReference type="PANTHER" id="PTHR32060:SF7">
    <property type="entry name" value="CARBOXYL-TERMINAL-PROCESSING PEPTIDASE 2, CHLOROPLASTIC"/>
    <property type="match status" value="1"/>
</dbReference>
<gene>
    <name evidence="7" type="ORF">OEZ85_011887</name>
</gene>